<accession>A0A4P9WZ49</accession>
<evidence type="ECO:0000313" key="3">
    <source>
        <dbReference type="Proteomes" id="UP000268535"/>
    </source>
</evidence>
<name>A0A4P9WZ49_9FUNG</name>
<reference evidence="2" key="2">
    <citation type="submission" date="2018-04" db="EMBL/GenBank/DDBJ databases">
        <title>Leveraging single-cell genomics to expand the Fungal Tree of Life.</title>
        <authorList>
            <consortium name="DOE Joint Genome Institute"/>
            <person name="Ahrendt S.R."/>
            <person name="Quandt C.A."/>
            <person name="Ciobanu D."/>
            <person name="Clum A."/>
            <person name="Salamov A."/>
            <person name="Andreopoulos B."/>
            <person name="Cheng J.-F."/>
            <person name="Woyke T."/>
            <person name="Pelin A."/>
            <person name="Henrissat B."/>
            <person name="Benny G.L."/>
            <person name="Smith M.E."/>
            <person name="James T.Y."/>
            <person name="Grigoriev I.V."/>
        </authorList>
    </citation>
    <scope>NUCLEOTIDE SEQUENCE</scope>
    <source>
        <strain evidence="2">ATCC 52028</strain>
    </source>
</reference>
<proteinExistence type="predicted"/>
<organism evidence="1 3">
    <name type="scientific">Caulochytrium protostelioides</name>
    <dbReference type="NCBI Taxonomy" id="1555241"/>
    <lineage>
        <taxon>Eukaryota</taxon>
        <taxon>Fungi</taxon>
        <taxon>Fungi incertae sedis</taxon>
        <taxon>Chytridiomycota</taxon>
        <taxon>Chytridiomycota incertae sedis</taxon>
        <taxon>Chytridiomycetes</taxon>
        <taxon>Caulochytriales</taxon>
        <taxon>Caulochytriaceae</taxon>
        <taxon>Caulochytrium</taxon>
    </lineage>
</organism>
<dbReference type="Proteomes" id="UP000274922">
    <property type="component" value="Unassembled WGS sequence"/>
</dbReference>
<keyword evidence="4" id="KW-1185">Reference proteome</keyword>
<reference evidence="3 4" key="1">
    <citation type="journal article" date="2018" name="Nat. Microbiol.">
        <title>Leveraging single-cell genomics to expand the fungal tree of life.</title>
        <authorList>
            <person name="Ahrendt S.R."/>
            <person name="Quandt C.A."/>
            <person name="Ciobanu D."/>
            <person name="Clum A."/>
            <person name="Salamov A."/>
            <person name="Andreopoulos B."/>
            <person name="Cheng J.F."/>
            <person name="Woyke T."/>
            <person name="Pelin A."/>
            <person name="Henrissat B."/>
            <person name="Reynolds N.K."/>
            <person name="Benny G.L."/>
            <person name="Smith M.E."/>
            <person name="James T.Y."/>
            <person name="Grigoriev I.V."/>
        </authorList>
    </citation>
    <scope>NUCLEOTIDE SEQUENCE [LARGE SCALE GENOMIC DNA]</scope>
    <source>
        <strain evidence="3 4">ATCC 52028</strain>
    </source>
</reference>
<dbReference type="EMBL" id="ML014379">
    <property type="protein sequence ID" value="RKO98685.1"/>
    <property type="molecule type" value="Genomic_DNA"/>
</dbReference>
<evidence type="ECO:0000313" key="1">
    <source>
        <dbReference type="EMBL" id="RKO97845.1"/>
    </source>
</evidence>
<reference evidence="1" key="3">
    <citation type="submission" date="2018-08" db="EMBL/GenBank/DDBJ databases">
        <title>Leveraging single-cell genomics to expand the Fungal Tree of Life.</title>
        <authorList>
            <consortium name="DOE Joint Genome Institute"/>
            <person name="Ahrendt S.R."/>
            <person name="Quandt C.A."/>
            <person name="Ciobanu D."/>
            <person name="Clum A."/>
            <person name="Salamov A."/>
            <person name="Andreopoulos B."/>
            <person name="Cheng J.-F."/>
            <person name="Woyke T."/>
            <person name="Pelin A."/>
            <person name="Henrissat B."/>
            <person name="Reynolds N."/>
            <person name="Benny G.L."/>
            <person name="Smith M.E."/>
            <person name="James T.Y."/>
            <person name="Grigoriev I.V."/>
        </authorList>
    </citation>
    <scope>NUCLEOTIDE SEQUENCE</scope>
    <source>
        <strain evidence="1">ATCC 52028</strain>
    </source>
</reference>
<evidence type="ECO:0000313" key="4">
    <source>
        <dbReference type="Proteomes" id="UP000274922"/>
    </source>
</evidence>
<sequence length="415" mass="46326">MVERSGGSVAGSHGRPRYLVAQGRLTALSVLLAVMLVLAARLPGAAASDGVSGESGASSMEWSDDNIKLHMDPFLVPVRPDDMALWPMSPRDQALIERMNVLNREYSRAFAADRFTFTELDIRPLVAFEALTAGLVPSKALQRQGLDPSVFWPTFLRMQTNGLIKAIRDAERDPRSTSVIDRDMENDLNGLGALYLILSRLRPEDIRSDGVSVMVQSMLLQVLHTIASASQLIGEYRSAPRFGMADDPQNGKTEPGGLAAARLAVVRFHAILATERFWTFMQCYHMGKGRSLALNYINPGNEIISWAALQLGLDGPLPCAWRRFASHELEKWMATRGIPSQPEFGRFDDWLFEDGIEEKGTCHLSGKEINALWNVEVADWSIRRNRYDPVYDKHIEQTLKQLTENRWTENSGLGN</sequence>
<dbReference type="EMBL" id="ML009155">
    <property type="protein sequence ID" value="RKO97845.1"/>
    <property type="molecule type" value="Genomic_DNA"/>
</dbReference>
<evidence type="ECO:0000313" key="2">
    <source>
        <dbReference type="EMBL" id="RKO98685.1"/>
    </source>
</evidence>
<dbReference type="AlphaFoldDB" id="A0A4P9WZ49"/>
<gene>
    <name evidence="1" type="ORF">CAUPRSCDRAFT_10508</name>
    <name evidence="2" type="ORF">CXG81DRAFT_21123</name>
</gene>
<dbReference type="Proteomes" id="UP000268535">
    <property type="component" value="Unassembled WGS sequence"/>
</dbReference>
<protein>
    <submittedName>
        <fullName evidence="1">Uncharacterized protein</fullName>
    </submittedName>
</protein>